<dbReference type="InterPro" id="IPR007492">
    <property type="entry name" value="LytTR_DNA-bd_dom"/>
</dbReference>
<dbReference type="GO" id="GO:0000156">
    <property type="term" value="F:phosphorelay response regulator activity"/>
    <property type="evidence" value="ECO:0007669"/>
    <property type="project" value="InterPro"/>
</dbReference>
<comment type="caution">
    <text evidence="4">The sequence shown here is derived from an EMBL/GenBank/DDBJ whole genome shotgun (WGS) entry which is preliminary data.</text>
</comment>
<dbReference type="InterPro" id="IPR001789">
    <property type="entry name" value="Sig_transdc_resp-reg_receiver"/>
</dbReference>
<dbReference type="GO" id="GO:0003677">
    <property type="term" value="F:DNA binding"/>
    <property type="evidence" value="ECO:0007669"/>
    <property type="project" value="UniProtKB-KW"/>
</dbReference>
<dbReference type="SMART" id="SM00448">
    <property type="entry name" value="REC"/>
    <property type="match status" value="1"/>
</dbReference>
<dbReference type="AlphaFoldDB" id="A0A2G1VVP9"/>
<proteinExistence type="predicted"/>
<evidence type="ECO:0000259" key="2">
    <source>
        <dbReference type="PROSITE" id="PS50110"/>
    </source>
</evidence>
<keyword evidence="4" id="KW-0238">DNA-binding</keyword>
<keyword evidence="5" id="KW-1185">Reference proteome</keyword>
<dbReference type="InterPro" id="IPR046947">
    <property type="entry name" value="LytR-like"/>
</dbReference>
<feature type="domain" description="HTH LytTR-type" evidence="3">
    <location>
        <begin position="142"/>
        <end position="238"/>
    </location>
</feature>
<reference evidence="4 5" key="1">
    <citation type="submission" date="2017-08" db="EMBL/GenBank/DDBJ databases">
        <title>The whole genome shortgun sequences of strain Leeuwenhoekiella nanhaiensis G18 from the South China Sea.</title>
        <authorList>
            <person name="Liu Q."/>
        </authorList>
    </citation>
    <scope>NUCLEOTIDE SEQUENCE [LARGE SCALE GENOMIC DNA]</scope>
    <source>
        <strain evidence="4 5">G18</strain>
    </source>
</reference>
<feature type="modified residue" description="4-aspartylphosphate" evidence="1">
    <location>
        <position position="57"/>
    </location>
</feature>
<dbReference type="SUPFAM" id="SSF52172">
    <property type="entry name" value="CheY-like"/>
    <property type="match status" value="1"/>
</dbReference>
<dbReference type="PANTHER" id="PTHR37299">
    <property type="entry name" value="TRANSCRIPTIONAL REGULATOR-RELATED"/>
    <property type="match status" value="1"/>
</dbReference>
<evidence type="ECO:0000259" key="3">
    <source>
        <dbReference type="PROSITE" id="PS50930"/>
    </source>
</evidence>
<dbReference type="PROSITE" id="PS50930">
    <property type="entry name" value="HTH_LYTTR"/>
    <property type="match status" value="1"/>
</dbReference>
<keyword evidence="1" id="KW-0597">Phosphoprotein</keyword>
<dbReference type="PANTHER" id="PTHR37299:SF1">
    <property type="entry name" value="STAGE 0 SPORULATION PROTEIN A HOMOLOG"/>
    <property type="match status" value="1"/>
</dbReference>
<gene>
    <name evidence="4" type="ORF">CJ305_06120</name>
</gene>
<dbReference type="Gene3D" id="2.40.50.1020">
    <property type="entry name" value="LytTr DNA-binding domain"/>
    <property type="match status" value="1"/>
</dbReference>
<organism evidence="4 5">
    <name type="scientific">Leeuwenhoekiella nanhaiensis</name>
    <dbReference type="NCBI Taxonomy" id="1655491"/>
    <lineage>
        <taxon>Bacteria</taxon>
        <taxon>Pseudomonadati</taxon>
        <taxon>Bacteroidota</taxon>
        <taxon>Flavobacteriia</taxon>
        <taxon>Flavobacteriales</taxon>
        <taxon>Flavobacteriaceae</taxon>
        <taxon>Leeuwenhoekiella</taxon>
    </lineage>
</organism>
<dbReference type="EMBL" id="NQXA01000002">
    <property type="protein sequence ID" value="PHQ30529.1"/>
    <property type="molecule type" value="Genomic_DNA"/>
</dbReference>
<dbReference type="InterPro" id="IPR011006">
    <property type="entry name" value="CheY-like_superfamily"/>
</dbReference>
<accession>A0A2G1VVP9</accession>
<dbReference type="Pfam" id="PF04397">
    <property type="entry name" value="LytTR"/>
    <property type="match status" value="1"/>
</dbReference>
<dbReference type="OrthoDB" id="2168082at2"/>
<dbReference type="RefSeq" id="WP_099645362.1">
    <property type="nucleotide sequence ID" value="NZ_KZ319288.1"/>
</dbReference>
<dbReference type="PROSITE" id="PS50110">
    <property type="entry name" value="RESPONSE_REGULATORY"/>
    <property type="match status" value="1"/>
</dbReference>
<dbReference type="SMART" id="SM00850">
    <property type="entry name" value="LytTR"/>
    <property type="match status" value="1"/>
</dbReference>
<dbReference type="Proteomes" id="UP000229433">
    <property type="component" value="Unassembled WGS sequence"/>
</dbReference>
<protein>
    <submittedName>
        <fullName evidence="4">DNA-binding response regulator</fullName>
    </submittedName>
</protein>
<evidence type="ECO:0000256" key="1">
    <source>
        <dbReference type="PROSITE-ProRule" id="PRU00169"/>
    </source>
</evidence>
<feature type="domain" description="Response regulatory" evidence="2">
    <location>
        <begin position="6"/>
        <end position="117"/>
    </location>
</feature>
<dbReference type="Gene3D" id="3.40.50.2300">
    <property type="match status" value="1"/>
</dbReference>
<name>A0A2G1VVP9_9FLAO</name>
<evidence type="ECO:0000313" key="5">
    <source>
        <dbReference type="Proteomes" id="UP000229433"/>
    </source>
</evidence>
<sequence length="240" mass="27534">MTKKLLALIVDDEPAAREILKTHLQRIPEVAIQGEFINAIDALSFLKNNPADLVFLDINMPEVTGLSFAKLVQKEIQVIFTTAHREYAVEGFELQAVDYLLKPISFERLVQAVYKCTGRQSEKQTLEKPLVLDKTANPFVFVRSDRKMIKIDFDEIIYVESLSDYIKIHTQTETHVTRETISNFESKLPPDQFLRIHRSFIVAASAIKAYTAEHIEIEGETLPISRSYRDTVVQFLAKYE</sequence>
<evidence type="ECO:0000313" key="4">
    <source>
        <dbReference type="EMBL" id="PHQ30529.1"/>
    </source>
</evidence>
<dbReference type="Pfam" id="PF00072">
    <property type="entry name" value="Response_reg"/>
    <property type="match status" value="1"/>
</dbReference>